<evidence type="ECO:0000313" key="5">
    <source>
        <dbReference type="EMBL" id="PWZ56768.1"/>
    </source>
</evidence>
<feature type="region of interest" description="Disordered" evidence="3">
    <location>
        <begin position="787"/>
        <end position="812"/>
    </location>
</feature>
<dbReference type="InterPro" id="IPR013083">
    <property type="entry name" value="Znf_RING/FYVE/PHD"/>
</dbReference>
<organism evidence="5">
    <name type="scientific">Zea mays</name>
    <name type="common">Maize</name>
    <dbReference type="NCBI Taxonomy" id="4577"/>
    <lineage>
        <taxon>Eukaryota</taxon>
        <taxon>Viridiplantae</taxon>
        <taxon>Streptophyta</taxon>
        <taxon>Embryophyta</taxon>
        <taxon>Tracheophyta</taxon>
        <taxon>Spermatophyta</taxon>
        <taxon>Magnoliopsida</taxon>
        <taxon>Liliopsida</taxon>
        <taxon>Poales</taxon>
        <taxon>Poaceae</taxon>
        <taxon>PACMAD clade</taxon>
        <taxon>Panicoideae</taxon>
        <taxon>Andropogonodae</taxon>
        <taxon>Andropogoneae</taxon>
        <taxon>Tripsacinae</taxon>
        <taxon>Zea</taxon>
    </lineage>
</organism>
<dbReference type="GO" id="GO:0005634">
    <property type="term" value="C:nucleus"/>
    <property type="evidence" value="ECO:0007669"/>
    <property type="project" value="UniProtKB-SubCell"/>
</dbReference>
<comment type="caution">
    <text evidence="5">The sequence shown here is derived from an EMBL/GenBank/DDBJ whole genome shotgun (WGS) entry which is preliminary data.</text>
</comment>
<dbReference type="GO" id="GO:0004842">
    <property type="term" value="F:ubiquitin-protein transferase activity"/>
    <property type="evidence" value="ECO:0007669"/>
    <property type="project" value="InterPro"/>
</dbReference>
<evidence type="ECO:0000259" key="4">
    <source>
        <dbReference type="Pfam" id="PF13934"/>
    </source>
</evidence>
<dbReference type="ExpressionAtlas" id="A0A317YDL3">
    <property type="expression patterns" value="baseline and differential"/>
</dbReference>
<feature type="domain" description="ELYS-like" evidence="4">
    <location>
        <begin position="353"/>
        <end position="632"/>
    </location>
</feature>
<gene>
    <name evidence="5" type="ORF">Zm00014a_039299</name>
</gene>
<keyword evidence="2" id="KW-0539">Nucleus</keyword>
<accession>A0A317YDL3</accession>
<evidence type="ECO:0000256" key="2">
    <source>
        <dbReference type="ARBA" id="ARBA00023242"/>
    </source>
</evidence>
<evidence type="ECO:0000256" key="3">
    <source>
        <dbReference type="SAM" id="MobiDB-lite"/>
    </source>
</evidence>
<dbReference type="AlphaFoldDB" id="A0A317YDL3"/>
<dbReference type="PANTHER" id="PTHR47358:SF2">
    <property type="entry name" value="E3 UBIQUITIN-PROTEIN LIGASE HOS1"/>
    <property type="match status" value="1"/>
</dbReference>
<evidence type="ECO:0000256" key="1">
    <source>
        <dbReference type="ARBA" id="ARBA00004123"/>
    </source>
</evidence>
<dbReference type="InterPro" id="IPR025151">
    <property type="entry name" value="ELYS_dom"/>
</dbReference>
<dbReference type="Pfam" id="PF13934">
    <property type="entry name" value="ELYS"/>
    <property type="match status" value="1"/>
</dbReference>
<dbReference type="InterPro" id="IPR044718">
    <property type="entry name" value="HOS1"/>
</dbReference>
<dbReference type="GO" id="GO:0016567">
    <property type="term" value="P:protein ubiquitination"/>
    <property type="evidence" value="ECO:0007669"/>
    <property type="project" value="InterPro"/>
</dbReference>
<feature type="region of interest" description="Disordered" evidence="3">
    <location>
        <begin position="934"/>
        <end position="987"/>
    </location>
</feature>
<dbReference type="EMBL" id="NCVQ01000001">
    <property type="protein sequence ID" value="PWZ56768.1"/>
    <property type="molecule type" value="Genomic_DNA"/>
</dbReference>
<feature type="compositionally biased region" description="Basic residues" evidence="3">
    <location>
        <begin position="978"/>
        <end position="987"/>
    </location>
</feature>
<reference evidence="5" key="1">
    <citation type="journal article" date="2018" name="Nat. Genet.">
        <title>Extensive intraspecific gene order and gene structural variations between Mo17 and other maize genomes.</title>
        <authorList>
            <person name="Sun S."/>
            <person name="Zhou Y."/>
            <person name="Chen J."/>
            <person name="Shi J."/>
            <person name="Zhao H."/>
            <person name="Zhao H."/>
            <person name="Song W."/>
            <person name="Zhang M."/>
            <person name="Cui Y."/>
            <person name="Dong X."/>
            <person name="Liu H."/>
            <person name="Ma X."/>
            <person name="Jiao Y."/>
            <person name="Wang B."/>
            <person name="Wei X."/>
            <person name="Stein J.C."/>
            <person name="Glaubitz J.C."/>
            <person name="Lu F."/>
            <person name="Yu G."/>
            <person name="Liang C."/>
            <person name="Fengler K."/>
            <person name="Li B."/>
            <person name="Rafalski A."/>
            <person name="Schnable P.S."/>
            <person name="Ware D.H."/>
            <person name="Buckler E.S."/>
            <person name="Lai J."/>
        </authorList>
    </citation>
    <scope>NUCLEOTIDE SEQUENCE [LARGE SCALE GENOMIC DNA]</scope>
    <source>
        <tissue evidence="5">Seedling</tissue>
    </source>
</reference>
<name>A0A317YDL3_MAIZE</name>
<sequence>MVPTSGGSLYIRSLRPLHYYSAGKAVRDRFYLAIADEEMKTTEQLSCGACTHHVFSAEQVNALEQLASIDLIELCKEARIERCRATRDLSSCGRYVHHVLNSCGHASLCAECSQRCDVCPICRSPISDNGNRVQLRLYYKCLEAGLISKQHDDRFQEKEDHGNPVSMDVQRLHSLFDVAVQNNLTSLICHYITDVCLDENAVSSDPLLAFLLDEVVIKDWCKKAVNALITEIGVIYKFGLEMMRSKLSQLQKFATQLAGIYSVLEVMVSSFTEAVSAHVNDLHQLIENTLKAKQHLEAMIWCIRHSFIQDICSRYADHTSWSSDVIQRKAYAETKWPGFSDEVSDVNQASKSTLFIEQALQNLGIEQSYMDKEEEIAITCLQNEQSSSMFCSTITTDHFSIDRYPFKNLREAVDVLFLHGASDMVIAKQAILLYYLFDRHWSRPDSEWRYLVDDFAATFGITNRTLLECLVFCLLDDYSSEALEEACSHLPKISSKETHPKIAQVLLERQKYDMALLVLKCTGHGSFSATENFKKDDISSLSEAVTVVRVRIECRLLTEAFMYHRSYCSKVKEQHSADMTHAEDALKNSWVYHVEMMVTEFCAICIKRNLVDKMIDLPWDSEEEKHLHKSLFDSAHEMPMKPNGSLLVVYYLRRYRYLEAYEVDRSLQKFEQKILENTTEEIASKIRAIARWRESLVVKCLDMLPEVQRENVKAINSGEQSQFARTAQLSSPAHVGKSQSPVMDLSTTFTTSLQNKSSLLRKNNALTDSGGLIRSSRSEFGRKVPSVLDTRASPHGPPTSNMRSSAGDMFPTVGQRVESPFLRGAKDISSRKGEEGFKKGIKYGDHDPVPMYLNLSSGDTPMKDYRTSLLKTAVNKTTIFQGKDSVGKGELHFGSRAEKPFILNGTGVGQNGLAKVSGYAGFREDYKVPTKENILSSSKRSSIDGAEASKGVSRWRSDESSEDEEERTNRESGASLVTRRRPRFSRR</sequence>
<proteinExistence type="predicted"/>
<dbReference type="Proteomes" id="UP000251960">
    <property type="component" value="Chromosome 1"/>
</dbReference>
<protein>
    <submittedName>
        <fullName evidence="5">E3 ubiquitin-protein ligase HOS1</fullName>
    </submittedName>
</protein>
<dbReference type="Gene3D" id="3.30.40.10">
    <property type="entry name" value="Zinc/RING finger domain, C3HC4 (zinc finger)"/>
    <property type="match status" value="1"/>
</dbReference>
<comment type="subcellular location">
    <subcellularLocation>
        <location evidence="1">Nucleus</location>
    </subcellularLocation>
</comment>
<dbReference type="PANTHER" id="PTHR47358">
    <property type="entry name" value="E3 UBIQUITIN-PROTEIN LIGASE HOS1"/>
    <property type="match status" value="1"/>
</dbReference>